<evidence type="ECO:0000313" key="7">
    <source>
        <dbReference type="EMBL" id="MDN4120869.1"/>
    </source>
</evidence>
<dbReference type="InterPro" id="IPR007485">
    <property type="entry name" value="LPS_assembly_LptE"/>
</dbReference>
<evidence type="ECO:0000256" key="2">
    <source>
        <dbReference type="ARBA" id="ARBA00023136"/>
    </source>
</evidence>
<organism evidence="7 8">
    <name type="scientific">Alcaligenes endophyticus</name>
    <dbReference type="NCBI Taxonomy" id="1929088"/>
    <lineage>
        <taxon>Bacteria</taxon>
        <taxon>Pseudomonadati</taxon>
        <taxon>Pseudomonadota</taxon>
        <taxon>Betaproteobacteria</taxon>
        <taxon>Burkholderiales</taxon>
        <taxon>Alcaligenaceae</taxon>
        <taxon>Alcaligenes</taxon>
    </lineage>
</organism>
<keyword evidence="5 7" id="KW-0449">Lipoprotein</keyword>
<proteinExistence type="inferred from homology"/>
<comment type="function">
    <text evidence="6">Together with LptD, is involved in the assembly of lipopolysaccharide (LPS) at the surface of the outer membrane. Required for the proper assembly of LptD. Binds LPS and may serve as the LPS recognition site at the outer membrane.</text>
</comment>
<reference evidence="7" key="1">
    <citation type="submission" date="2021-11" db="EMBL/GenBank/DDBJ databases">
        <title>Draft genome sequence of Alcaligenes endophyticus type strain CCUG 75668T.</title>
        <authorList>
            <person name="Salva-Serra F."/>
            <person name="Duran R.E."/>
            <person name="Seeger M."/>
            <person name="Moore E.R.B."/>
            <person name="Jaen-Luchoro D."/>
        </authorList>
    </citation>
    <scope>NUCLEOTIDE SEQUENCE</scope>
    <source>
        <strain evidence="7">CCUG 75668</strain>
    </source>
</reference>
<dbReference type="PANTHER" id="PTHR38098:SF1">
    <property type="entry name" value="LPS-ASSEMBLY LIPOPROTEIN LPTE"/>
    <property type="match status" value="1"/>
</dbReference>
<keyword evidence="3" id="KW-0564">Palmitate</keyword>
<accession>A0ABT8EHW0</accession>
<protein>
    <recommendedName>
        <fullName evidence="6">LPS-assembly lipoprotein LptE</fullName>
    </recommendedName>
</protein>
<evidence type="ECO:0000256" key="6">
    <source>
        <dbReference type="HAMAP-Rule" id="MF_01186"/>
    </source>
</evidence>
<keyword evidence="8" id="KW-1185">Reference proteome</keyword>
<dbReference type="Proteomes" id="UP001168613">
    <property type="component" value="Unassembled WGS sequence"/>
</dbReference>
<keyword evidence="4 6" id="KW-0998">Cell outer membrane</keyword>
<dbReference type="Pfam" id="PF04390">
    <property type="entry name" value="LptE"/>
    <property type="match status" value="1"/>
</dbReference>
<evidence type="ECO:0000256" key="5">
    <source>
        <dbReference type="ARBA" id="ARBA00023288"/>
    </source>
</evidence>
<sequence>MAALLAVISLLSACGFHLKGVSPLPFHTIYTNISDNTAFGAQLRRSLRASSPNLRFVSEPRQAQVQLNQLLYDRQQREISIDAKGLVEEYELTLNYQFSLSDRDGNEILPPTMLTTIREVPYDPYAIQAKESEITLIFQDMEMSLVNRIVRQLSSPDVISAYHYALDHQDSDNELQEYLPARDLP</sequence>
<dbReference type="Gene3D" id="3.30.160.150">
    <property type="entry name" value="Lipoprotein like domain"/>
    <property type="match status" value="1"/>
</dbReference>
<comment type="similarity">
    <text evidence="6">Belongs to the LptE lipoprotein family.</text>
</comment>
<keyword evidence="1" id="KW-0732">Signal</keyword>
<evidence type="ECO:0000313" key="8">
    <source>
        <dbReference type="Proteomes" id="UP001168613"/>
    </source>
</evidence>
<dbReference type="EMBL" id="JAJHNU010000001">
    <property type="protein sequence ID" value="MDN4120869.1"/>
    <property type="molecule type" value="Genomic_DNA"/>
</dbReference>
<comment type="caution">
    <text evidence="7">The sequence shown here is derived from an EMBL/GenBank/DDBJ whole genome shotgun (WGS) entry which is preliminary data.</text>
</comment>
<name>A0ABT8EHW0_9BURK</name>
<dbReference type="PANTHER" id="PTHR38098">
    <property type="entry name" value="LPS-ASSEMBLY LIPOPROTEIN LPTE"/>
    <property type="match status" value="1"/>
</dbReference>
<comment type="subunit">
    <text evidence="6">Component of the lipopolysaccharide transport and assembly complex. Interacts with LptD.</text>
</comment>
<evidence type="ECO:0000256" key="1">
    <source>
        <dbReference type="ARBA" id="ARBA00022729"/>
    </source>
</evidence>
<evidence type="ECO:0000256" key="4">
    <source>
        <dbReference type="ARBA" id="ARBA00023237"/>
    </source>
</evidence>
<dbReference type="RefSeq" id="WP_266125038.1">
    <property type="nucleotide sequence ID" value="NZ_JAJHNU010000001.1"/>
</dbReference>
<dbReference type="HAMAP" id="MF_01186">
    <property type="entry name" value="LPS_assembly_LptE"/>
    <property type="match status" value="1"/>
</dbReference>
<gene>
    <name evidence="6 7" type="primary">lptE</name>
    <name evidence="7" type="ORF">LMS43_06185</name>
</gene>
<keyword evidence="2 6" id="KW-0472">Membrane</keyword>
<evidence type="ECO:0000256" key="3">
    <source>
        <dbReference type="ARBA" id="ARBA00023139"/>
    </source>
</evidence>